<protein>
    <submittedName>
        <fullName evidence="3">Uncharacterized protein</fullName>
    </submittedName>
</protein>
<feature type="transmembrane region" description="Helical" evidence="2">
    <location>
        <begin position="36"/>
        <end position="54"/>
    </location>
</feature>
<organism evidence="3 4">
    <name type="scientific">Chondromyces crocatus</name>
    <dbReference type="NCBI Taxonomy" id="52"/>
    <lineage>
        <taxon>Bacteria</taxon>
        <taxon>Pseudomonadati</taxon>
        <taxon>Myxococcota</taxon>
        <taxon>Polyangia</taxon>
        <taxon>Polyangiales</taxon>
        <taxon>Polyangiaceae</taxon>
        <taxon>Chondromyces</taxon>
    </lineage>
</organism>
<reference evidence="3 4" key="1">
    <citation type="submission" date="2015-07" db="EMBL/GenBank/DDBJ databases">
        <title>Genome analysis of myxobacterium Chondromyces crocatus Cm c5 reveals a high potential for natural compound synthesis and the genetic basis for the loss of fruiting body formation.</title>
        <authorList>
            <person name="Zaburannyi N."/>
            <person name="Bunk B."/>
            <person name="Maier J."/>
            <person name="Overmann J."/>
            <person name="Mueller R."/>
        </authorList>
    </citation>
    <scope>NUCLEOTIDE SEQUENCE [LARGE SCALE GENOMIC DNA]</scope>
    <source>
        <strain evidence="3 4">Cm c5</strain>
    </source>
</reference>
<feature type="transmembrane region" description="Helical" evidence="2">
    <location>
        <begin position="99"/>
        <end position="121"/>
    </location>
</feature>
<evidence type="ECO:0000256" key="2">
    <source>
        <dbReference type="SAM" id="Phobius"/>
    </source>
</evidence>
<dbReference type="PATRIC" id="fig|52.7.peg.2858"/>
<dbReference type="STRING" id="52.CMC5_026230"/>
<feature type="transmembrane region" description="Helical" evidence="2">
    <location>
        <begin position="271"/>
        <end position="294"/>
    </location>
</feature>
<feature type="region of interest" description="Disordered" evidence="1">
    <location>
        <begin position="1"/>
        <end position="30"/>
    </location>
</feature>
<accession>A0A0K1EC66</accession>
<keyword evidence="2" id="KW-1133">Transmembrane helix</keyword>
<name>A0A0K1EC66_CHOCO</name>
<keyword evidence="2" id="KW-0472">Membrane</keyword>
<keyword evidence="4" id="KW-1185">Reference proteome</keyword>
<dbReference type="EMBL" id="CP012159">
    <property type="protein sequence ID" value="AKT38476.1"/>
    <property type="molecule type" value="Genomic_DNA"/>
</dbReference>
<sequence>MTSPASPSSPAAPGPVSPGPEDAPLSKPEDAPLSKGAGMVLLGIALVAMVAWRAPHAPDLPPSIAAEAHGAAVAGVGASVLLAVAALGWMRGRAWAPLLVIPCGLLFFSLAILLVAGGAGVTATGGIVPAQPLLVGVTALGLPLAMTAFAQAAPALSRRRVDRRVALALTVVLVIAAGLLWFIWGQVTVDLLRTGRSAHPYHQAGAHGLLWTAALVDAGFSSGTYLAGAWLLVRGGRAAVPAGFVALAYLAQHFAQAVVIEADRWVTGQPWSMALLGVSVVFLALGSGGATVLARGEIGRR</sequence>
<feature type="transmembrane region" description="Helical" evidence="2">
    <location>
        <begin position="66"/>
        <end position="87"/>
    </location>
</feature>
<feature type="transmembrane region" description="Helical" evidence="2">
    <location>
        <begin position="238"/>
        <end position="259"/>
    </location>
</feature>
<evidence type="ECO:0000256" key="1">
    <source>
        <dbReference type="SAM" id="MobiDB-lite"/>
    </source>
</evidence>
<evidence type="ECO:0000313" key="3">
    <source>
        <dbReference type="EMBL" id="AKT38476.1"/>
    </source>
</evidence>
<evidence type="ECO:0000313" key="4">
    <source>
        <dbReference type="Proteomes" id="UP000067626"/>
    </source>
</evidence>
<feature type="transmembrane region" description="Helical" evidence="2">
    <location>
        <begin position="133"/>
        <end position="153"/>
    </location>
</feature>
<dbReference type="Proteomes" id="UP000067626">
    <property type="component" value="Chromosome"/>
</dbReference>
<proteinExistence type="predicted"/>
<dbReference type="AlphaFoldDB" id="A0A0K1EC66"/>
<feature type="transmembrane region" description="Helical" evidence="2">
    <location>
        <begin position="165"/>
        <end position="184"/>
    </location>
</feature>
<keyword evidence="2" id="KW-0812">Transmembrane</keyword>
<dbReference type="KEGG" id="ccro:CMC5_026230"/>
<gene>
    <name evidence="3" type="ORF">CMC5_026230</name>
</gene>
<feature type="transmembrane region" description="Helical" evidence="2">
    <location>
        <begin position="204"/>
        <end position="226"/>
    </location>
</feature>